<dbReference type="AlphaFoldDB" id="A0A5B7GH78"/>
<dbReference type="EMBL" id="VSRR010015558">
    <property type="protein sequence ID" value="MPC58312.1"/>
    <property type="molecule type" value="Genomic_DNA"/>
</dbReference>
<comment type="caution">
    <text evidence="1">The sequence shown here is derived from an EMBL/GenBank/DDBJ whole genome shotgun (WGS) entry which is preliminary data.</text>
</comment>
<evidence type="ECO:0000313" key="1">
    <source>
        <dbReference type="EMBL" id="MPC58312.1"/>
    </source>
</evidence>
<organism evidence="1 2">
    <name type="scientific">Portunus trituberculatus</name>
    <name type="common">Swimming crab</name>
    <name type="synonym">Neptunus trituberculatus</name>
    <dbReference type="NCBI Taxonomy" id="210409"/>
    <lineage>
        <taxon>Eukaryota</taxon>
        <taxon>Metazoa</taxon>
        <taxon>Ecdysozoa</taxon>
        <taxon>Arthropoda</taxon>
        <taxon>Crustacea</taxon>
        <taxon>Multicrustacea</taxon>
        <taxon>Malacostraca</taxon>
        <taxon>Eumalacostraca</taxon>
        <taxon>Eucarida</taxon>
        <taxon>Decapoda</taxon>
        <taxon>Pleocyemata</taxon>
        <taxon>Brachyura</taxon>
        <taxon>Eubrachyura</taxon>
        <taxon>Portunoidea</taxon>
        <taxon>Portunidae</taxon>
        <taxon>Portuninae</taxon>
        <taxon>Portunus</taxon>
    </lineage>
</organism>
<accession>A0A5B7GH78</accession>
<reference evidence="1 2" key="1">
    <citation type="submission" date="2019-05" db="EMBL/GenBank/DDBJ databases">
        <title>Another draft genome of Portunus trituberculatus and its Hox gene families provides insights of decapod evolution.</title>
        <authorList>
            <person name="Jeong J.-H."/>
            <person name="Song I."/>
            <person name="Kim S."/>
            <person name="Choi T."/>
            <person name="Kim D."/>
            <person name="Ryu S."/>
            <person name="Kim W."/>
        </authorList>
    </citation>
    <scope>NUCLEOTIDE SEQUENCE [LARGE SCALE GENOMIC DNA]</scope>
    <source>
        <tissue evidence="1">Muscle</tissue>
    </source>
</reference>
<keyword evidence="2" id="KW-1185">Reference proteome</keyword>
<proteinExistence type="predicted"/>
<gene>
    <name evidence="1" type="ORF">E2C01_052310</name>
</gene>
<evidence type="ECO:0000313" key="2">
    <source>
        <dbReference type="Proteomes" id="UP000324222"/>
    </source>
</evidence>
<sequence length="105" mass="11919">MGLDYLQFVTPGQKLRRKSRRALLAVGLFEGGRLMNCAVAEDCSAIGLKVLWSCCPQRDLGWVRTQRQQYHLDGLWVQQVSLATHPLMPCADEHVSPAVLFFVYR</sequence>
<dbReference type="Proteomes" id="UP000324222">
    <property type="component" value="Unassembled WGS sequence"/>
</dbReference>
<protein>
    <submittedName>
        <fullName evidence="1">Uncharacterized protein</fullName>
    </submittedName>
</protein>
<name>A0A5B7GH78_PORTR</name>